<name>A0A6F8VHD4_9PROT</name>
<dbReference type="EMBL" id="AP022853">
    <property type="protein sequence ID" value="BCB28175.1"/>
    <property type="molecule type" value="Genomic_DNA"/>
</dbReference>
<organism evidence="1 2">
    <name type="scientific">Sulfurimicrobium lacus</name>
    <dbReference type="NCBI Taxonomy" id="2715678"/>
    <lineage>
        <taxon>Bacteria</taxon>
        <taxon>Pseudomonadati</taxon>
        <taxon>Pseudomonadota</taxon>
        <taxon>Betaproteobacteria</taxon>
        <taxon>Nitrosomonadales</taxon>
        <taxon>Sulfuricellaceae</taxon>
        <taxon>Sulfurimicrobium</taxon>
    </lineage>
</organism>
<evidence type="ECO:0000313" key="1">
    <source>
        <dbReference type="EMBL" id="BCB28175.1"/>
    </source>
</evidence>
<reference evidence="2" key="1">
    <citation type="submission" date="2020-03" db="EMBL/GenBank/DDBJ databases">
        <title>Complete genome sequence of sulfur-oxidizing bacterium skT11.</title>
        <authorList>
            <person name="Kanda M."/>
            <person name="Kojima H."/>
            <person name="Fukui M."/>
        </authorList>
    </citation>
    <scope>NUCLEOTIDE SEQUENCE [LARGE SCALE GENOMIC DNA]</scope>
    <source>
        <strain evidence="2">skT11</strain>
    </source>
</reference>
<dbReference type="AlphaFoldDB" id="A0A6F8VHD4"/>
<dbReference type="Proteomes" id="UP000502260">
    <property type="component" value="Chromosome"/>
</dbReference>
<protein>
    <submittedName>
        <fullName evidence="1">Uncharacterized protein</fullName>
    </submittedName>
</protein>
<accession>A0A6F8VHD4</accession>
<keyword evidence="2" id="KW-1185">Reference proteome</keyword>
<dbReference type="KEGG" id="slac:SKTS_30610"/>
<proteinExistence type="predicted"/>
<sequence>MSRKQLSDLDFGGVARIRNLPAPVNPDEPVRQQDLNSAVEGLAWKDSCRVASQANVNLSSPGASIDGITLTVGDRILVKAQTVGSENGLYIWNGAAVAMTRSLDASTSNELEQAVTTVEEGTSAGTSWRQSVVNFVLDTGSVTWLQFGAAIGAASETSSGIAEIATQAETDGGTDDLRFVTPLKLNTWANKTRRAQATIGDGSATQFDVNHNFATRDVLVQVYQASGNYEQVNCDVSLPTTNSARLNFAAAPASNAYRVVVMG</sequence>
<dbReference type="RefSeq" id="WP_173067106.1">
    <property type="nucleotide sequence ID" value="NZ_AP022853.1"/>
</dbReference>
<evidence type="ECO:0000313" key="2">
    <source>
        <dbReference type="Proteomes" id="UP000502260"/>
    </source>
</evidence>
<gene>
    <name evidence="1" type="ORF">SKTS_30610</name>
</gene>